<dbReference type="EC" id="3.5.4.33" evidence="8"/>
<keyword evidence="5 8" id="KW-0378">Hydrolase</keyword>
<dbReference type="EMBL" id="CP001720">
    <property type="protein sequence ID" value="ACV64969.1"/>
    <property type="molecule type" value="Genomic_DNA"/>
</dbReference>
<evidence type="ECO:0000256" key="4">
    <source>
        <dbReference type="ARBA" id="ARBA00022723"/>
    </source>
</evidence>
<dbReference type="InterPro" id="IPR028883">
    <property type="entry name" value="tRNA_aden_deaminase"/>
</dbReference>
<dbReference type="RefSeq" id="WP_015759639.1">
    <property type="nucleotide sequence ID" value="NC_013216.1"/>
</dbReference>
<dbReference type="Gene3D" id="3.40.140.10">
    <property type="entry name" value="Cytidine Deaminase, domain 2"/>
    <property type="match status" value="1"/>
</dbReference>
<sequence length="160" mass="17966">MHTGFMRIALEEANKAYLKGEVPIGAVAVLGRQVIGRGHNLRESLNDSTAHAEMLALREAARFIGDWRLNEVILYSTIEPCAMCSGALVQFRVKLLVYGAPDVKFGAVDSGLDIVRQARFNHRVEVVSGVLADECREIMQRFFRELREKKKYNGEMAELV</sequence>
<dbReference type="GO" id="GO:0052717">
    <property type="term" value="F:tRNA-specific adenosine-34 deaminase activity"/>
    <property type="evidence" value="ECO:0007669"/>
    <property type="project" value="UniProtKB-UniRule"/>
</dbReference>
<accession>C8W001</accession>
<dbReference type="HOGENOM" id="CLU_025810_3_2_9"/>
<evidence type="ECO:0000256" key="3">
    <source>
        <dbReference type="ARBA" id="ARBA00022694"/>
    </source>
</evidence>
<dbReference type="STRING" id="485916.Dtox_4304"/>
<dbReference type="AlphaFoldDB" id="C8W001"/>
<comment type="cofactor">
    <cofactor evidence="8">
        <name>Zn(2+)</name>
        <dbReference type="ChEBI" id="CHEBI:29105"/>
    </cofactor>
    <text evidence="8">Binds 1 zinc ion per subunit.</text>
</comment>
<keyword evidence="3 8" id="KW-0819">tRNA processing</keyword>
<dbReference type="KEGG" id="dae:Dtox_4304"/>
<keyword evidence="4 8" id="KW-0479">Metal-binding</keyword>
<dbReference type="GO" id="GO:0008270">
    <property type="term" value="F:zinc ion binding"/>
    <property type="evidence" value="ECO:0007669"/>
    <property type="project" value="UniProtKB-UniRule"/>
</dbReference>
<dbReference type="PROSITE" id="PS00903">
    <property type="entry name" value="CYT_DCMP_DEAMINASES_1"/>
    <property type="match status" value="1"/>
</dbReference>
<feature type="domain" description="CMP/dCMP-type deaminase" evidence="9">
    <location>
        <begin position="1"/>
        <end position="123"/>
    </location>
</feature>
<feature type="binding site" evidence="8">
    <location>
        <position position="84"/>
    </location>
    <ligand>
        <name>Zn(2+)</name>
        <dbReference type="ChEBI" id="CHEBI:29105"/>
        <note>catalytic</note>
    </ligand>
</feature>
<comment type="subunit">
    <text evidence="2 8">Homodimer.</text>
</comment>
<dbReference type="CDD" id="cd01285">
    <property type="entry name" value="nucleoside_deaminase"/>
    <property type="match status" value="1"/>
</dbReference>
<dbReference type="PROSITE" id="PS51747">
    <property type="entry name" value="CYT_DCMP_DEAMINASES_2"/>
    <property type="match status" value="1"/>
</dbReference>
<feature type="active site" description="Proton donor" evidence="8">
    <location>
        <position position="53"/>
    </location>
</feature>
<dbReference type="SUPFAM" id="SSF53927">
    <property type="entry name" value="Cytidine deaminase-like"/>
    <property type="match status" value="1"/>
</dbReference>
<feature type="binding site" evidence="8">
    <location>
        <position position="51"/>
    </location>
    <ligand>
        <name>Zn(2+)</name>
        <dbReference type="ChEBI" id="CHEBI:29105"/>
        <note>catalytic</note>
    </ligand>
</feature>
<dbReference type="eggNOG" id="COG0590">
    <property type="taxonomic scope" value="Bacteria"/>
</dbReference>
<comment type="catalytic activity">
    <reaction evidence="7 8">
        <text>adenosine(34) in tRNA + H2O + H(+) = inosine(34) in tRNA + NH4(+)</text>
        <dbReference type="Rhea" id="RHEA:43168"/>
        <dbReference type="Rhea" id="RHEA-COMP:10373"/>
        <dbReference type="Rhea" id="RHEA-COMP:10374"/>
        <dbReference type="ChEBI" id="CHEBI:15377"/>
        <dbReference type="ChEBI" id="CHEBI:15378"/>
        <dbReference type="ChEBI" id="CHEBI:28938"/>
        <dbReference type="ChEBI" id="CHEBI:74411"/>
        <dbReference type="ChEBI" id="CHEBI:82852"/>
        <dbReference type="EC" id="3.5.4.33"/>
    </reaction>
</comment>
<evidence type="ECO:0000256" key="2">
    <source>
        <dbReference type="ARBA" id="ARBA00011738"/>
    </source>
</evidence>
<dbReference type="FunFam" id="3.40.140.10:FF:000005">
    <property type="entry name" value="tRNA-specific adenosine deaminase"/>
    <property type="match status" value="1"/>
</dbReference>
<evidence type="ECO:0000259" key="9">
    <source>
        <dbReference type="PROSITE" id="PS51747"/>
    </source>
</evidence>
<keyword evidence="6 8" id="KW-0862">Zinc</keyword>
<keyword evidence="11" id="KW-1185">Reference proteome</keyword>
<dbReference type="InterPro" id="IPR002125">
    <property type="entry name" value="CMP_dCMP_dom"/>
</dbReference>
<proteinExistence type="inferred from homology"/>
<evidence type="ECO:0000256" key="8">
    <source>
        <dbReference type="HAMAP-Rule" id="MF_00972"/>
    </source>
</evidence>
<comment type="function">
    <text evidence="8">Catalyzes the deamination of adenosine to inosine at the wobble position 34 of tRNA(Arg2).</text>
</comment>
<dbReference type="PANTHER" id="PTHR11079:SF202">
    <property type="entry name" value="TRNA-SPECIFIC ADENOSINE DEAMINASE"/>
    <property type="match status" value="1"/>
</dbReference>
<protein>
    <recommendedName>
        <fullName evidence="8">tRNA-specific adenosine deaminase</fullName>
        <ecNumber evidence="8">3.5.4.33</ecNumber>
    </recommendedName>
</protein>
<organism evidence="10 11">
    <name type="scientific">Desulfofarcimen acetoxidans (strain ATCC 49208 / DSM 771 / KCTC 5769 / VKM B-1644 / 5575)</name>
    <name type="common">Desulfotomaculum acetoxidans</name>
    <dbReference type="NCBI Taxonomy" id="485916"/>
    <lineage>
        <taxon>Bacteria</taxon>
        <taxon>Bacillati</taxon>
        <taxon>Bacillota</taxon>
        <taxon>Clostridia</taxon>
        <taxon>Eubacteriales</taxon>
        <taxon>Peptococcaceae</taxon>
        <taxon>Desulfofarcimen</taxon>
    </lineage>
</organism>
<name>C8W001_DESAS</name>
<dbReference type="PANTHER" id="PTHR11079">
    <property type="entry name" value="CYTOSINE DEAMINASE FAMILY MEMBER"/>
    <property type="match status" value="1"/>
</dbReference>
<dbReference type="HAMAP" id="MF_00972">
    <property type="entry name" value="tRNA_aden_deaminase"/>
    <property type="match status" value="1"/>
</dbReference>
<dbReference type="Proteomes" id="UP000002217">
    <property type="component" value="Chromosome"/>
</dbReference>
<evidence type="ECO:0000256" key="6">
    <source>
        <dbReference type="ARBA" id="ARBA00022833"/>
    </source>
</evidence>
<evidence type="ECO:0000313" key="10">
    <source>
        <dbReference type="EMBL" id="ACV64969.1"/>
    </source>
</evidence>
<comment type="similarity">
    <text evidence="1">Belongs to the cytidine and deoxycytidylate deaminase family. ADAT2 subfamily.</text>
</comment>
<gene>
    <name evidence="8" type="primary">tadA</name>
    <name evidence="10" type="ordered locus">Dtox_4304</name>
</gene>
<reference evidence="10 11" key="1">
    <citation type="journal article" date="2009" name="Stand. Genomic Sci.">
        <title>Complete genome sequence of Desulfotomaculum acetoxidans type strain (5575).</title>
        <authorList>
            <person name="Spring S."/>
            <person name="Lapidus A."/>
            <person name="Schroder M."/>
            <person name="Gleim D."/>
            <person name="Sims D."/>
            <person name="Meincke L."/>
            <person name="Glavina Del Rio T."/>
            <person name="Tice H."/>
            <person name="Copeland A."/>
            <person name="Cheng J.F."/>
            <person name="Lucas S."/>
            <person name="Chen F."/>
            <person name="Nolan M."/>
            <person name="Bruce D."/>
            <person name="Goodwin L."/>
            <person name="Pitluck S."/>
            <person name="Ivanova N."/>
            <person name="Mavromatis K."/>
            <person name="Mikhailova N."/>
            <person name="Pati A."/>
            <person name="Chen A."/>
            <person name="Palaniappan K."/>
            <person name="Land M."/>
            <person name="Hauser L."/>
            <person name="Chang Y.J."/>
            <person name="Jeffries C.D."/>
            <person name="Chain P."/>
            <person name="Saunders E."/>
            <person name="Brettin T."/>
            <person name="Detter J.C."/>
            <person name="Goker M."/>
            <person name="Bristow J."/>
            <person name="Eisen J.A."/>
            <person name="Markowitz V."/>
            <person name="Hugenholtz P."/>
            <person name="Kyrpides N.C."/>
            <person name="Klenk H.P."/>
            <person name="Han C."/>
        </authorList>
    </citation>
    <scope>NUCLEOTIDE SEQUENCE [LARGE SCALE GENOMIC DNA]</scope>
    <source>
        <strain evidence="11">ATCC 49208 / DSM 771 / VKM B-1644</strain>
    </source>
</reference>
<dbReference type="GO" id="GO:0002100">
    <property type="term" value="P:tRNA wobble adenosine to inosine editing"/>
    <property type="evidence" value="ECO:0007669"/>
    <property type="project" value="UniProtKB-UniRule"/>
</dbReference>
<dbReference type="InterPro" id="IPR058535">
    <property type="entry name" value="MafB19-deam"/>
</dbReference>
<dbReference type="NCBIfam" id="NF008113">
    <property type="entry name" value="PRK10860.1"/>
    <property type="match status" value="1"/>
</dbReference>
<evidence type="ECO:0000313" key="11">
    <source>
        <dbReference type="Proteomes" id="UP000002217"/>
    </source>
</evidence>
<evidence type="ECO:0000256" key="1">
    <source>
        <dbReference type="ARBA" id="ARBA00010669"/>
    </source>
</evidence>
<dbReference type="InterPro" id="IPR016193">
    <property type="entry name" value="Cytidine_deaminase-like"/>
</dbReference>
<dbReference type="Pfam" id="PF14437">
    <property type="entry name" value="MafB19-deam"/>
    <property type="match status" value="1"/>
</dbReference>
<evidence type="ECO:0000256" key="5">
    <source>
        <dbReference type="ARBA" id="ARBA00022801"/>
    </source>
</evidence>
<dbReference type="InterPro" id="IPR016192">
    <property type="entry name" value="APOBEC/CMP_deaminase_Zn-bd"/>
</dbReference>
<evidence type="ECO:0000256" key="7">
    <source>
        <dbReference type="ARBA" id="ARBA00048045"/>
    </source>
</evidence>
<feature type="binding site" evidence="8">
    <location>
        <position position="81"/>
    </location>
    <ligand>
        <name>Zn(2+)</name>
        <dbReference type="ChEBI" id="CHEBI:29105"/>
        <note>catalytic</note>
    </ligand>
</feature>